<dbReference type="Pfam" id="PF00583">
    <property type="entry name" value="Acetyltransf_1"/>
    <property type="match status" value="1"/>
</dbReference>
<dbReference type="SUPFAM" id="SSF55729">
    <property type="entry name" value="Acyl-CoA N-acyltransferases (Nat)"/>
    <property type="match status" value="1"/>
</dbReference>
<dbReference type="AlphaFoldDB" id="A0A2U9IIE6"/>
<dbReference type="GeneID" id="36833625"/>
<dbReference type="PROSITE" id="PS51186">
    <property type="entry name" value="GNAT"/>
    <property type="match status" value="1"/>
</dbReference>
<dbReference type="CDD" id="cd04301">
    <property type="entry name" value="NAT_SF"/>
    <property type="match status" value="1"/>
</dbReference>
<sequence length="153" mass="18085">MNVRRAKEEEIDYLVDMFSRMYRLNSEFDPLLQVPDNLEEKIQKILKEDFKKDNVILAVAEENGKVIGSARVVIANRDFYIPEKVGIIQEIYVYPAYRRRNVGEKLLDYLYSELKKNDISVILALFPSKNIISTSFYTKKGFRELHNEFIRQI</sequence>
<evidence type="ECO:0000313" key="2">
    <source>
        <dbReference type="EMBL" id="AWR95803.1"/>
    </source>
</evidence>
<dbReference type="InterPro" id="IPR016181">
    <property type="entry name" value="Acyl_CoA_acyltransferase"/>
</dbReference>
<proteinExistence type="predicted"/>
<organism evidence="2 3">
    <name type="scientific">Acidianus brierleyi</name>
    <dbReference type="NCBI Taxonomy" id="41673"/>
    <lineage>
        <taxon>Archaea</taxon>
        <taxon>Thermoproteota</taxon>
        <taxon>Thermoprotei</taxon>
        <taxon>Sulfolobales</taxon>
        <taxon>Sulfolobaceae</taxon>
        <taxon>Acidianus</taxon>
    </lineage>
</organism>
<evidence type="ECO:0000313" key="3">
    <source>
        <dbReference type="Proteomes" id="UP000248044"/>
    </source>
</evidence>
<dbReference type="GO" id="GO:0016747">
    <property type="term" value="F:acyltransferase activity, transferring groups other than amino-acyl groups"/>
    <property type="evidence" value="ECO:0007669"/>
    <property type="project" value="InterPro"/>
</dbReference>
<dbReference type="OrthoDB" id="43754at2157"/>
<keyword evidence="3" id="KW-1185">Reference proteome</keyword>
<evidence type="ECO:0000259" key="1">
    <source>
        <dbReference type="PROSITE" id="PS51186"/>
    </source>
</evidence>
<reference evidence="2 3" key="1">
    <citation type="submission" date="2018-05" db="EMBL/GenBank/DDBJ databases">
        <title>Complete Genome Sequences of Extremely Thermoacidophilic, Metal-Mobilizing Type-Strain Members of the Archaeal Family Sulfolobaceae: Acidianus brierleyi DSM-1651T, Acidianus sulfidivorans DSM-18786T, Metallosphaera hakonensis DSM-7519T, and Metallosphaera prunae DSM-10039T.</title>
        <authorList>
            <person name="Counts J.A."/>
            <person name="Kelly R.M."/>
        </authorList>
    </citation>
    <scope>NUCLEOTIDE SEQUENCE [LARGE SCALE GENOMIC DNA]</scope>
    <source>
        <strain evidence="2 3">DSM 1651</strain>
    </source>
</reference>
<dbReference type="RefSeq" id="WP_110271681.1">
    <property type="nucleotide sequence ID" value="NZ_CP029289.2"/>
</dbReference>
<accession>A0A2U9IIE6</accession>
<dbReference type="KEGG" id="abri:DFR85_15675"/>
<gene>
    <name evidence="2" type="ORF">DFR85_15675</name>
</gene>
<dbReference type="EMBL" id="CP029289">
    <property type="protein sequence ID" value="AWR95803.1"/>
    <property type="molecule type" value="Genomic_DNA"/>
</dbReference>
<dbReference type="Gene3D" id="3.40.630.30">
    <property type="match status" value="1"/>
</dbReference>
<keyword evidence="2" id="KW-0808">Transferase</keyword>
<dbReference type="InterPro" id="IPR000182">
    <property type="entry name" value="GNAT_dom"/>
</dbReference>
<name>A0A2U9IIE6_9CREN</name>
<feature type="domain" description="N-acetyltransferase" evidence="1">
    <location>
        <begin position="1"/>
        <end position="153"/>
    </location>
</feature>
<dbReference type="Proteomes" id="UP000248044">
    <property type="component" value="Chromosome"/>
</dbReference>
<protein>
    <submittedName>
        <fullName evidence="2">N-acetyltransferase</fullName>
    </submittedName>
</protein>